<keyword evidence="3 6" id="KW-0653">Protein transport</keyword>
<dbReference type="GO" id="GO:0005737">
    <property type="term" value="C:cytoplasm"/>
    <property type="evidence" value="ECO:0007669"/>
    <property type="project" value="UniProtKB-SubCell"/>
</dbReference>
<keyword evidence="5 6" id="KW-0143">Chaperone</keyword>
<evidence type="ECO:0000313" key="8">
    <source>
        <dbReference type="EMBL" id="SKB64075.1"/>
    </source>
</evidence>
<comment type="subcellular location">
    <subcellularLocation>
        <location evidence="6">Cytoplasm</location>
    </subcellularLocation>
</comment>
<keyword evidence="4 6" id="KW-0811">Translocation</keyword>
<comment type="function">
    <text evidence="6">One of the proteins required for the normal export of preproteins out of the cell cytoplasm. It is a molecular chaperone that binds to a subset of precursor proteins, maintaining them in a translocation-competent state. It also specifically binds to its receptor SecA.</text>
</comment>
<accession>A0A1T5CX47</accession>
<dbReference type="NCBIfam" id="TIGR00809">
    <property type="entry name" value="secB"/>
    <property type="match status" value="1"/>
</dbReference>
<sequence length="172" mass="18739">MADETTTEFKPETLSNGEDNSPAIGLISQYVKDLSFENPNAPAAYQWQSTPQIDVQFNISAEGVGENLFEVALKIDVTSKADEGALFVIELKYAGLFGVRNVPDDQLQPFFLAEAPRILFPFARRVVADAVRDGGYPPLLLEPIDFHGLFMQQVQAQQGEGPGEIPAPVGEA</sequence>
<dbReference type="GO" id="GO:0051262">
    <property type="term" value="P:protein tetramerization"/>
    <property type="evidence" value="ECO:0007669"/>
    <property type="project" value="InterPro"/>
</dbReference>
<dbReference type="NCBIfam" id="NF004392">
    <property type="entry name" value="PRK05751.1-3"/>
    <property type="match status" value="1"/>
</dbReference>
<keyword evidence="2 6" id="KW-0813">Transport</keyword>
<proteinExistence type="inferred from homology"/>
<dbReference type="PANTHER" id="PTHR36918:SF1">
    <property type="entry name" value="PROTEIN-EXPORT PROTEIN SECB"/>
    <property type="match status" value="1"/>
</dbReference>
<feature type="region of interest" description="Disordered" evidence="7">
    <location>
        <begin position="1"/>
        <end position="21"/>
    </location>
</feature>
<keyword evidence="6" id="KW-0963">Cytoplasm</keyword>
<comment type="similarity">
    <text evidence="1 6">Belongs to the SecB family.</text>
</comment>
<name>A0A1T5CX47_9SPHN</name>
<evidence type="ECO:0000256" key="5">
    <source>
        <dbReference type="ARBA" id="ARBA00023186"/>
    </source>
</evidence>
<dbReference type="RefSeq" id="WP_079638772.1">
    <property type="nucleotide sequence ID" value="NZ_FUYP01000012.1"/>
</dbReference>
<gene>
    <name evidence="6" type="primary">secB</name>
    <name evidence="8" type="ORF">SAMN06295937_10121</name>
</gene>
<evidence type="ECO:0000256" key="2">
    <source>
        <dbReference type="ARBA" id="ARBA00022448"/>
    </source>
</evidence>
<keyword evidence="9" id="KW-1185">Reference proteome</keyword>
<dbReference type="Proteomes" id="UP000190044">
    <property type="component" value="Unassembled WGS sequence"/>
</dbReference>
<protein>
    <recommendedName>
        <fullName evidence="6">Protein-export protein SecB</fullName>
    </recommendedName>
</protein>
<dbReference type="SUPFAM" id="SSF54611">
    <property type="entry name" value="SecB-like"/>
    <property type="match status" value="1"/>
</dbReference>
<evidence type="ECO:0000256" key="3">
    <source>
        <dbReference type="ARBA" id="ARBA00022927"/>
    </source>
</evidence>
<reference evidence="9" key="1">
    <citation type="submission" date="2017-02" db="EMBL/GenBank/DDBJ databases">
        <authorList>
            <person name="Varghese N."/>
            <person name="Submissions S."/>
        </authorList>
    </citation>
    <scope>NUCLEOTIDE SEQUENCE [LARGE SCALE GENOMIC DNA]</scope>
    <source>
        <strain evidence="9">R11H</strain>
    </source>
</reference>
<dbReference type="OrthoDB" id="9795145at2"/>
<organism evidence="8 9">
    <name type="scientific">Sphingopyxis flava</name>
    <dbReference type="NCBI Taxonomy" id="1507287"/>
    <lineage>
        <taxon>Bacteria</taxon>
        <taxon>Pseudomonadati</taxon>
        <taxon>Pseudomonadota</taxon>
        <taxon>Alphaproteobacteria</taxon>
        <taxon>Sphingomonadales</taxon>
        <taxon>Sphingomonadaceae</taxon>
        <taxon>Sphingopyxis</taxon>
    </lineage>
</organism>
<dbReference type="GO" id="GO:0015031">
    <property type="term" value="P:protein transport"/>
    <property type="evidence" value="ECO:0007669"/>
    <property type="project" value="UniProtKB-UniRule"/>
</dbReference>
<dbReference type="InterPro" id="IPR003708">
    <property type="entry name" value="SecB"/>
</dbReference>
<dbReference type="EMBL" id="FUYP01000012">
    <property type="protein sequence ID" value="SKB64075.1"/>
    <property type="molecule type" value="Genomic_DNA"/>
</dbReference>
<evidence type="ECO:0000256" key="4">
    <source>
        <dbReference type="ARBA" id="ARBA00023010"/>
    </source>
</evidence>
<evidence type="ECO:0000256" key="7">
    <source>
        <dbReference type="SAM" id="MobiDB-lite"/>
    </source>
</evidence>
<dbReference type="PRINTS" id="PR01594">
    <property type="entry name" value="SECBCHAPRONE"/>
</dbReference>
<evidence type="ECO:0000256" key="1">
    <source>
        <dbReference type="ARBA" id="ARBA00009990"/>
    </source>
</evidence>
<dbReference type="InterPro" id="IPR035958">
    <property type="entry name" value="SecB-like_sf"/>
</dbReference>
<dbReference type="PANTHER" id="PTHR36918">
    <property type="match status" value="1"/>
</dbReference>
<dbReference type="GO" id="GO:0006457">
    <property type="term" value="P:protein folding"/>
    <property type="evidence" value="ECO:0007669"/>
    <property type="project" value="UniProtKB-UniRule"/>
</dbReference>
<dbReference type="AlphaFoldDB" id="A0A1T5CX47"/>
<evidence type="ECO:0000256" key="6">
    <source>
        <dbReference type="HAMAP-Rule" id="MF_00821"/>
    </source>
</evidence>
<comment type="subunit">
    <text evidence="6">Homotetramer, a dimer of dimers. One homotetramer interacts with 1 SecA dimer.</text>
</comment>
<dbReference type="Gene3D" id="3.10.420.10">
    <property type="entry name" value="SecB-like"/>
    <property type="match status" value="1"/>
</dbReference>
<evidence type="ECO:0000313" key="9">
    <source>
        <dbReference type="Proteomes" id="UP000190044"/>
    </source>
</evidence>
<dbReference type="Pfam" id="PF02556">
    <property type="entry name" value="SecB"/>
    <property type="match status" value="1"/>
</dbReference>
<dbReference type="GO" id="GO:0051082">
    <property type="term" value="F:unfolded protein binding"/>
    <property type="evidence" value="ECO:0007669"/>
    <property type="project" value="InterPro"/>
</dbReference>
<dbReference type="HAMAP" id="MF_00821">
    <property type="entry name" value="SecB"/>
    <property type="match status" value="1"/>
</dbReference>